<keyword evidence="1 6" id="KW-0963">Cytoplasm</keyword>
<sequence length="211" mass="23491">MSLLRQIEVGLSKFPFSVDPSFPVPLERYLKLLLHWNKTYNLTGIRDSNQMISHHLMDSLSLVPYIDGSRIVDVGTGAGLPGIPLALYFREKHFTLVDSNGKKVRFLTQAKIELELENVTVVHSRVESFDDKFDQVVCRAFASLDNLAKSCAHAVETDGTLLAMKAGGHESLSENSELEIVSRLSVTVPLLDEERVLVIMRQRASGALNNL</sequence>
<dbReference type="GO" id="GO:0005829">
    <property type="term" value="C:cytosol"/>
    <property type="evidence" value="ECO:0007669"/>
    <property type="project" value="TreeGrafter"/>
</dbReference>
<comment type="caution">
    <text evidence="7">The sequence shown here is derived from an EMBL/GenBank/DDBJ whole genome shotgun (WGS) entry which is preliminary data.</text>
</comment>
<comment type="subcellular location">
    <subcellularLocation>
        <location evidence="6">Cytoplasm</location>
    </subcellularLocation>
</comment>
<feature type="binding site" evidence="6">
    <location>
        <position position="75"/>
    </location>
    <ligand>
        <name>S-adenosyl-L-methionine</name>
        <dbReference type="ChEBI" id="CHEBI:59789"/>
    </ligand>
</feature>
<evidence type="ECO:0000256" key="1">
    <source>
        <dbReference type="ARBA" id="ARBA00022490"/>
    </source>
</evidence>
<keyword evidence="5 6" id="KW-0949">S-adenosyl-L-methionine</keyword>
<comment type="catalytic activity">
    <reaction evidence="6">
        <text>guanosine(527) in 16S rRNA + S-adenosyl-L-methionine = N(7)-methylguanosine(527) in 16S rRNA + S-adenosyl-L-homocysteine</text>
        <dbReference type="Rhea" id="RHEA:42732"/>
        <dbReference type="Rhea" id="RHEA-COMP:10209"/>
        <dbReference type="Rhea" id="RHEA-COMP:10210"/>
        <dbReference type="ChEBI" id="CHEBI:57856"/>
        <dbReference type="ChEBI" id="CHEBI:59789"/>
        <dbReference type="ChEBI" id="CHEBI:74269"/>
        <dbReference type="ChEBI" id="CHEBI:74480"/>
        <dbReference type="EC" id="2.1.1.170"/>
    </reaction>
</comment>
<name>A0A520S5H3_9GAMM</name>
<evidence type="ECO:0000256" key="4">
    <source>
        <dbReference type="ARBA" id="ARBA00022679"/>
    </source>
</evidence>
<comment type="function">
    <text evidence="6">Specifically methylates the N7 position of guanine in position 527 of 16S rRNA.</text>
</comment>
<dbReference type="PANTHER" id="PTHR31760:SF0">
    <property type="entry name" value="S-ADENOSYL-L-METHIONINE-DEPENDENT METHYLTRANSFERASES SUPERFAMILY PROTEIN"/>
    <property type="match status" value="1"/>
</dbReference>
<evidence type="ECO:0000256" key="2">
    <source>
        <dbReference type="ARBA" id="ARBA00022552"/>
    </source>
</evidence>
<dbReference type="InterPro" id="IPR029063">
    <property type="entry name" value="SAM-dependent_MTases_sf"/>
</dbReference>
<reference evidence="7 8" key="1">
    <citation type="submission" date="2019-02" db="EMBL/GenBank/DDBJ databases">
        <title>Prokaryotic population dynamics and viral predation in marine succession experiment using metagenomics: the confinement effect.</title>
        <authorList>
            <person name="Haro-Moreno J.M."/>
            <person name="Rodriguez-Valera F."/>
            <person name="Lopez-Perez M."/>
        </authorList>
    </citation>
    <scope>NUCLEOTIDE SEQUENCE [LARGE SCALE GENOMIC DNA]</scope>
    <source>
        <strain evidence="7">MED-G157</strain>
    </source>
</reference>
<keyword evidence="2 6" id="KW-0698">rRNA processing</keyword>
<comment type="similarity">
    <text evidence="6">Belongs to the methyltransferase superfamily. RNA methyltransferase RsmG family.</text>
</comment>
<dbReference type="EMBL" id="SHAG01000001">
    <property type="protein sequence ID" value="RZO77727.1"/>
    <property type="molecule type" value="Genomic_DNA"/>
</dbReference>
<evidence type="ECO:0000256" key="3">
    <source>
        <dbReference type="ARBA" id="ARBA00022603"/>
    </source>
</evidence>
<dbReference type="PIRSF" id="PIRSF003078">
    <property type="entry name" value="GidB"/>
    <property type="match status" value="1"/>
</dbReference>
<accession>A0A520S5H3</accession>
<dbReference type="AlphaFoldDB" id="A0A520S5H3"/>
<dbReference type="Proteomes" id="UP000316199">
    <property type="component" value="Unassembled WGS sequence"/>
</dbReference>
<dbReference type="Pfam" id="PF02527">
    <property type="entry name" value="GidB"/>
    <property type="match status" value="1"/>
</dbReference>
<dbReference type="CDD" id="cd02440">
    <property type="entry name" value="AdoMet_MTases"/>
    <property type="match status" value="1"/>
</dbReference>
<gene>
    <name evidence="6 7" type="primary">rsmG</name>
    <name evidence="7" type="ORF">EVA68_00435</name>
</gene>
<proteinExistence type="inferred from homology"/>
<dbReference type="GO" id="GO:0070043">
    <property type="term" value="F:rRNA (guanine-N7-)-methyltransferase activity"/>
    <property type="evidence" value="ECO:0007669"/>
    <property type="project" value="UniProtKB-UniRule"/>
</dbReference>
<dbReference type="NCBIfam" id="TIGR00138">
    <property type="entry name" value="rsmG_gidB"/>
    <property type="match status" value="1"/>
</dbReference>
<dbReference type="PANTHER" id="PTHR31760">
    <property type="entry name" value="S-ADENOSYL-L-METHIONINE-DEPENDENT METHYLTRANSFERASES SUPERFAMILY PROTEIN"/>
    <property type="match status" value="1"/>
</dbReference>
<evidence type="ECO:0000313" key="7">
    <source>
        <dbReference type="EMBL" id="RZO77727.1"/>
    </source>
</evidence>
<dbReference type="HAMAP" id="MF_00074">
    <property type="entry name" value="16SrRNA_methyltr_G"/>
    <property type="match status" value="1"/>
</dbReference>
<feature type="binding site" evidence="6">
    <location>
        <begin position="126"/>
        <end position="127"/>
    </location>
    <ligand>
        <name>S-adenosyl-L-methionine</name>
        <dbReference type="ChEBI" id="CHEBI:59789"/>
    </ligand>
</feature>
<organism evidence="7 8">
    <name type="scientific">OM182 bacterium</name>
    <dbReference type="NCBI Taxonomy" id="2510334"/>
    <lineage>
        <taxon>Bacteria</taxon>
        <taxon>Pseudomonadati</taxon>
        <taxon>Pseudomonadota</taxon>
        <taxon>Gammaproteobacteria</taxon>
        <taxon>OMG group</taxon>
        <taxon>OM182 clade</taxon>
    </lineage>
</organism>
<feature type="binding site" evidence="6">
    <location>
        <position position="139"/>
    </location>
    <ligand>
        <name>S-adenosyl-L-methionine</name>
        <dbReference type="ChEBI" id="CHEBI:59789"/>
    </ligand>
</feature>
<feature type="binding site" evidence="6">
    <location>
        <position position="80"/>
    </location>
    <ligand>
        <name>S-adenosyl-L-methionine</name>
        <dbReference type="ChEBI" id="CHEBI:59789"/>
    </ligand>
</feature>
<dbReference type="InterPro" id="IPR003682">
    <property type="entry name" value="rRNA_ssu_MeTfrase_G"/>
</dbReference>
<evidence type="ECO:0000256" key="5">
    <source>
        <dbReference type="ARBA" id="ARBA00022691"/>
    </source>
</evidence>
<keyword evidence="3 6" id="KW-0489">Methyltransferase</keyword>
<dbReference type="Gene3D" id="3.40.50.150">
    <property type="entry name" value="Vaccinia Virus protein VP39"/>
    <property type="match status" value="1"/>
</dbReference>
<dbReference type="SUPFAM" id="SSF53335">
    <property type="entry name" value="S-adenosyl-L-methionine-dependent methyltransferases"/>
    <property type="match status" value="1"/>
</dbReference>
<comment type="caution">
    <text evidence="6">Lacks conserved residue(s) required for the propagation of feature annotation.</text>
</comment>
<keyword evidence="4 6" id="KW-0808">Transferase</keyword>
<evidence type="ECO:0000256" key="6">
    <source>
        <dbReference type="HAMAP-Rule" id="MF_00074"/>
    </source>
</evidence>
<protein>
    <recommendedName>
        <fullName evidence="6">Ribosomal RNA small subunit methyltransferase G</fullName>
        <ecNumber evidence="6">2.1.1.170</ecNumber>
    </recommendedName>
    <alternativeName>
        <fullName evidence="6">16S rRNA 7-methylguanosine methyltransferase</fullName>
        <shortName evidence="6">16S rRNA m7G methyltransferase</shortName>
    </alternativeName>
</protein>
<dbReference type="EC" id="2.1.1.170" evidence="6"/>
<evidence type="ECO:0000313" key="8">
    <source>
        <dbReference type="Proteomes" id="UP000316199"/>
    </source>
</evidence>